<name>A0A0K6GA00_9AGAM</name>
<dbReference type="EMBL" id="CYGV01001523">
    <property type="protein sequence ID" value="CUA75295.1"/>
    <property type="molecule type" value="Genomic_DNA"/>
</dbReference>
<evidence type="ECO:0000313" key="2">
    <source>
        <dbReference type="Proteomes" id="UP000044841"/>
    </source>
</evidence>
<sequence>MGRKGFKLDKLVRALKEHAASSFGDMPASPTLVEQAFTRAGPVGAGIYAAGSTFNWLATKQDVARFQQFGTMGFHSSQNKLQEYHKWLPVLAAAPIIVICGGDDELRDARCWEDVIGDENVKKLDAKKRDLCAEYGMLLQDVAAYCTPVKVRGDDAVILQNCRGDYYAFVITATSPAKPTNESPNDKYTVNIVHAIQVHPVE</sequence>
<protein>
    <submittedName>
        <fullName evidence="1">Uncharacterized protein</fullName>
    </submittedName>
</protein>
<proteinExistence type="predicted"/>
<dbReference type="AlphaFoldDB" id="A0A0K6GA00"/>
<evidence type="ECO:0000313" key="1">
    <source>
        <dbReference type="EMBL" id="CUA75295.1"/>
    </source>
</evidence>
<dbReference type="Proteomes" id="UP000044841">
    <property type="component" value="Unassembled WGS sequence"/>
</dbReference>
<keyword evidence="2" id="KW-1185">Reference proteome</keyword>
<organism evidence="1 2">
    <name type="scientific">Rhizoctonia solani</name>
    <dbReference type="NCBI Taxonomy" id="456999"/>
    <lineage>
        <taxon>Eukaryota</taxon>
        <taxon>Fungi</taxon>
        <taxon>Dikarya</taxon>
        <taxon>Basidiomycota</taxon>
        <taxon>Agaricomycotina</taxon>
        <taxon>Agaricomycetes</taxon>
        <taxon>Cantharellales</taxon>
        <taxon>Ceratobasidiaceae</taxon>
        <taxon>Rhizoctonia</taxon>
    </lineage>
</organism>
<accession>A0A0K6GA00</accession>
<reference evidence="1 2" key="1">
    <citation type="submission" date="2015-07" db="EMBL/GenBank/DDBJ databases">
        <authorList>
            <person name="Noorani M."/>
        </authorList>
    </citation>
    <scope>NUCLEOTIDE SEQUENCE [LARGE SCALE GENOMIC DNA]</scope>
    <source>
        <strain evidence="1">BBA 69670</strain>
    </source>
</reference>
<gene>
    <name evidence="1" type="ORF">RSOLAG22IIIB_05834</name>
</gene>